<evidence type="ECO:0000313" key="23">
    <source>
        <dbReference type="Proteomes" id="UP000036403"/>
    </source>
</evidence>
<comment type="function">
    <text evidence="8">Catalyzes the NAD-dependent dehydrogenation (oxidation) of a broad array of hydroxylated polyunsaturated fatty acids (mainly eicosanoids and docosanoids, including prostaglandins, lipoxins and resolvins), yielding their corresponding keto (oxo) metabolites. Decreases the levels of the pro-proliferative prostaglandins such as prostaglandin E2 (whose activity is increased in cancer because of an increase in the expression of cyclooxygenase 2) and generates oxo-fatty acid products that can profoundly influence cell function by abrogating pro-inflammatory cytokine expression. Converts resolvins E1, D1 and D2 to their oxo products, which represents a mode of resolvin inactivation. Resolvin E1 plays important roles during the resolution phase of acute inflammation, while resolvins D1 and D2 have a unique role in obesity-induced adipose inflammation.</text>
</comment>
<evidence type="ECO:0000256" key="12">
    <source>
        <dbReference type="ARBA" id="ARBA00048140"/>
    </source>
</evidence>
<evidence type="ECO:0000256" key="3">
    <source>
        <dbReference type="ARBA" id="ARBA00038968"/>
    </source>
</evidence>
<dbReference type="AlphaFoldDB" id="A0A0J7K2U6"/>
<evidence type="ECO:0000256" key="10">
    <source>
        <dbReference type="ARBA" id="ARBA00047672"/>
    </source>
</evidence>
<dbReference type="EMBL" id="LBMM01015897">
    <property type="protein sequence ID" value="KMQ84627.1"/>
    <property type="molecule type" value="Genomic_DNA"/>
</dbReference>
<dbReference type="OrthoDB" id="7548471at2759"/>
<dbReference type="EC" id="1.1.1.232" evidence="4"/>
<evidence type="ECO:0000256" key="17">
    <source>
        <dbReference type="ARBA" id="ARBA00048611"/>
    </source>
</evidence>
<dbReference type="GO" id="GO:0047034">
    <property type="term" value="F:15-hydroxyicosatetraenoate dehydrogenase activity"/>
    <property type="evidence" value="ECO:0007669"/>
    <property type="project" value="UniProtKB-EC"/>
</dbReference>
<comment type="catalytic activity">
    <reaction evidence="16">
        <text>lipoxin A4 + NAD(+) = 15-oxo-(5S,6R)-dihydroxy-(7E,9E,11Z,13E)-eicosatetraenoate + NADH + H(+)</text>
        <dbReference type="Rhea" id="RHEA:41572"/>
        <dbReference type="ChEBI" id="CHEBI:15378"/>
        <dbReference type="ChEBI" id="CHEBI:57540"/>
        <dbReference type="ChEBI" id="CHEBI:57945"/>
        <dbReference type="ChEBI" id="CHEBI:67026"/>
        <dbReference type="ChEBI" id="CHEBI:78311"/>
    </reaction>
    <physiologicalReaction direction="left-to-right" evidence="16">
        <dbReference type="Rhea" id="RHEA:41573"/>
    </physiologicalReaction>
</comment>
<dbReference type="PANTHER" id="PTHR44229">
    <property type="entry name" value="15-HYDROXYPROSTAGLANDIN DEHYDROGENASE [NAD(+)]"/>
    <property type="match status" value="1"/>
</dbReference>
<dbReference type="Pfam" id="PF00106">
    <property type="entry name" value="adh_short"/>
    <property type="match status" value="1"/>
</dbReference>
<dbReference type="Proteomes" id="UP000036403">
    <property type="component" value="Unassembled WGS sequence"/>
</dbReference>
<evidence type="ECO:0000256" key="5">
    <source>
        <dbReference type="ARBA" id="ARBA00040276"/>
    </source>
</evidence>
<evidence type="ECO:0000256" key="13">
    <source>
        <dbReference type="ARBA" id="ARBA00048144"/>
    </source>
</evidence>
<evidence type="ECO:0000256" key="2">
    <source>
        <dbReference type="ARBA" id="ARBA00023002"/>
    </source>
</evidence>
<feature type="non-terminal residue" evidence="22">
    <location>
        <position position="99"/>
    </location>
</feature>
<evidence type="ECO:0000256" key="9">
    <source>
        <dbReference type="ARBA" id="ARBA00047325"/>
    </source>
</evidence>
<dbReference type="PANTHER" id="PTHR44229:SF4">
    <property type="entry name" value="15-HYDROXYPROSTAGLANDIN DEHYDROGENASE [NAD(+)]"/>
    <property type="match status" value="1"/>
</dbReference>
<evidence type="ECO:0000256" key="8">
    <source>
        <dbReference type="ARBA" id="ARBA00045705"/>
    </source>
</evidence>
<organism evidence="22 23">
    <name type="scientific">Lasius niger</name>
    <name type="common">Black garden ant</name>
    <dbReference type="NCBI Taxonomy" id="67767"/>
    <lineage>
        <taxon>Eukaryota</taxon>
        <taxon>Metazoa</taxon>
        <taxon>Ecdysozoa</taxon>
        <taxon>Arthropoda</taxon>
        <taxon>Hexapoda</taxon>
        <taxon>Insecta</taxon>
        <taxon>Pterygota</taxon>
        <taxon>Neoptera</taxon>
        <taxon>Endopterygota</taxon>
        <taxon>Hymenoptera</taxon>
        <taxon>Apocrita</taxon>
        <taxon>Aculeata</taxon>
        <taxon>Formicoidea</taxon>
        <taxon>Formicidae</taxon>
        <taxon>Formicinae</taxon>
        <taxon>Lasius</taxon>
        <taxon>Lasius</taxon>
    </lineage>
</organism>
<dbReference type="SUPFAM" id="SSF51735">
    <property type="entry name" value="NAD(P)-binding Rossmann-fold domains"/>
    <property type="match status" value="1"/>
</dbReference>
<comment type="catalytic activity">
    <reaction evidence="15">
        <text>resolvin D2 + NAD(+) = 7-oxoresolvin D2 + NADH + H(+)</text>
        <dbReference type="Rhea" id="RHEA:53584"/>
        <dbReference type="ChEBI" id="CHEBI:15378"/>
        <dbReference type="ChEBI" id="CHEBI:57540"/>
        <dbReference type="ChEBI" id="CHEBI:57945"/>
        <dbReference type="ChEBI" id="CHEBI:133367"/>
        <dbReference type="ChEBI" id="CHEBI:137497"/>
    </reaction>
    <physiologicalReaction direction="left-to-right" evidence="15">
        <dbReference type="Rhea" id="RHEA:53585"/>
    </physiologicalReaction>
</comment>
<name>A0A0J7K2U6_LASNI</name>
<dbReference type="Gene3D" id="3.40.50.720">
    <property type="entry name" value="NAD(P)-binding Rossmann-like Domain"/>
    <property type="match status" value="1"/>
</dbReference>
<comment type="catalytic activity">
    <reaction evidence="11">
        <text>14-hydroxy-(4Z,7Z,10Z,12E,16Z,19Z)-docosahexaenoate + NAD(+) = 14-oxo-(4Z,7Z,10Z,12E,16Z,19Z)-docosahexaenoate + NADH + H(+)</text>
        <dbReference type="Rhea" id="RHEA:48952"/>
        <dbReference type="ChEBI" id="CHEBI:15378"/>
        <dbReference type="ChEBI" id="CHEBI:57540"/>
        <dbReference type="ChEBI" id="CHEBI:57945"/>
        <dbReference type="ChEBI" id="CHEBI:90866"/>
        <dbReference type="ChEBI" id="CHEBI:90867"/>
    </reaction>
    <physiologicalReaction direction="left-to-right" evidence="11">
        <dbReference type="Rhea" id="RHEA:48953"/>
    </physiologicalReaction>
</comment>
<evidence type="ECO:0000256" key="16">
    <source>
        <dbReference type="ARBA" id="ARBA00048535"/>
    </source>
</evidence>
<proteinExistence type="inferred from homology"/>
<evidence type="ECO:0000256" key="21">
    <source>
        <dbReference type="ARBA" id="ARBA00049188"/>
    </source>
</evidence>
<evidence type="ECO:0000256" key="14">
    <source>
        <dbReference type="ARBA" id="ARBA00048170"/>
    </source>
</evidence>
<comment type="catalytic activity">
    <reaction evidence="14">
        <text>resolvin D1 + NAD(+) = 17-oxoresolvin D1 + NADH + H(+)</text>
        <dbReference type="Rhea" id="RHEA:50128"/>
        <dbReference type="ChEBI" id="CHEBI:15378"/>
        <dbReference type="ChEBI" id="CHEBI:57540"/>
        <dbReference type="ChEBI" id="CHEBI:57945"/>
        <dbReference type="ChEBI" id="CHEBI:132079"/>
        <dbReference type="ChEBI" id="CHEBI:132081"/>
    </reaction>
    <physiologicalReaction direction="left-to-right" evidence="14">
        <dbReference type="Rhea" id="RHEA:50129"/>
    </physiologicalReaction>
</comment>
<dbReference type="GO" id="GO:0005737">
    <property type="term" value="C:cytoplasm"/>
    <property type="evidence" value="ECO:0007669"/>
    <property type="project" value="TreeGrafter"/>
</dbReference>
<dbReference type="InterPro" id="IPR036291">
    <property type="entry name" value="NAD(P)-bd_dom_sf"/>
</dbReference>
<comment type="catalytic activity">
    <reaction evidence="13">
        <text>(11R)-hydroxy-(5Z,8Z,12E,14Z)-eicosatetraenoate + NAD(+) = 11-oxo-(5Z,8Z,12E,14Z)-eicosatetraenoate + NADH + H(+)</text>
        <dbReference type="Rhea" id="RHEA:48640"/>
        <dbReference type="ChEBI" id="CHEBI:15378"/>
        <dbReference type="ChEBI" id="CHEBI:57540"/>
        <dbReference type="ChEBI" id="CHEBI:57945"/>
        <dbReference type="ChEBI" id="CHEBI:78836"/>
        <dbReference type="ChEBI" id="CHEBI:90697"/>
    </reaction>
    <physiologicalReaction direction="left-to-right" evidence="13">
        <dbReference type="Rhea" id="RHEA:48641"/>
    </physiologicalReaction>
</comment>
<comment type="similarity">
    <text evidence="1">Belongs to the short-chain dehydrogenases/reductases (SDR) family.</text>
</comment>
<keyword evidence="23" id="KW-1185">Reference proteome</keyword>
<dbReference type="PaxDb" id="67767-A0A0J7K2U6"/>
<comment type="catalytic activity">
    <reaction evidence="9">
        <text>prostaglandin E1 + NAD(+) = 15-oxoprostaglandin E1 + NADH + H(+)</text>
        <dbReference type="Rhea" id="RHEA:16477"/>
        <dbReference type="ChEBI" id="CHEBI:15378"/>
        <dbReference type="ChEBI" id="CHEBI:57397"/>
        <dbReference type="ChEBI" id="CHEBI:57401"/>
        <dbReference type="ChEBI" id="CHEBI:57540"/>
        <dbReference type="ChEBI" id="CHEBI:57945"/>
    </reaction>
    <physiologicalReaction direction="left-to-right" evidence="9">
        <dbReference type="Rhea" id="RHEA:16478"/>
    </physiologicalReaction>
</comment>
<reference evidence="22 23" key="1">
    <citation type="submission" date="2015-04" db="EMBL/GenBank/DDBJ databases">
        <title>Lasius niger genome sequencing.</title>
        <authorList>
            <person name="Konorov E.A."/>
            <person name="Nikitin M.A."/>
            <person name="Kirill M.V."/>
            <person name="Chang P."/>
        </authorList>
    </citation>
    <scope>NUCLEOTIDE SEQUENCE [LARGE SCALE GENOMIC DNA]</scope>
    <source>
        <tissue evidence="22">Whole</tissue>
    </source>
</reference>
<evidence type="ECO:0000313" key="22">
    <source>
        <dbReference type="EMBL" id="KMQ84627.1"/>
    </source>
</evidence>
<evidence type="ECO:0000256" key="15">
    <source>
        <dbReference type="ARBA" id="ARBA00048393"/>
    </source>
</evidence>
<dbReference type="InterPro" id="IPR002347">
    <property type="entry name" value="SDR_fam"/>
</dbReference>
<comment type="catalytic activity">
    <reaction evidence="17">
        <text>prostaglandin A1 + NAD(+) = 15-oxo-prostaglandin A1 + NADH + H(+)</text>
        <dbReference type="Rhea" id="RHEA:41263"/>
        <dbReference type="ChEBI" id="CHEBI:15378"/>
        <dbReference type="ChEBI" id="CHEBI:57398"/>
        <dbReference type="ChEBI" id="CHEBI:57540"/>
        <dbReference type="ChEBI" id="CHEBI:57945"/>
        <dbReference type="ChEBI" id="CHEBI:85072"/>
    </reaction>
    <physiologicalReaction direction="left-to-right" evidence="17">
        <dbReference type="Rhea" id="RHEA:41264"/>
    </physiologicalReaction>
</comment>
<dbReference type="STRING" id="67767.A0A0J7K2U6"/>
<evidence type="ECO:0000256" key="19">
    <source>
        <dbReference type="ARBA" id="ARBA00048921"/>
    </source>
</evidence>
<dbReference type="GO" id="GO:0016404">
    <property type="term" value="F:15-hydroxyprostaglandin dehydrogenase (NAD+) activity"/>
    <property type="evidence" value="ECO:0007669"/>
    <property type="project" value="UniProtKB-EC"/>
</dbReference>
<dbReference type="PRINTS" id="PR00081">
    <property type="entry name" value="GDHRDH"/>
</dbReference>
<gene>
    <name evidence="22" type="ORF">RF55_17433</name>
</gene>
<evidence type="ECO:0000256" key="7">
    <source>
        <dbReference type="ARBA" id="ARBA00042026"/>
    </source>
</evidence>
<protein>
    <recommendedName>
        <fullName evidence="5">15-hydroxyprostaglandin dehydrogenase [NAD(+)]</fullName>
        <ecNumber evidence="3">1.1.1.141</ecNumber>
        <ecNumber evidence="4">1.1.1.232</ecNumber>
    </recommendedName>
    <alternativeName>
        <fullName evidence="7">Eicosanoid/docosanoid dehydrogenase [NAD(+)]</fullName>
    </alternativeName>
    <alternativeName>
        <fullName evidence="6">Prostaglandin dehydrogenase 1</fullName>
    </alternativeName>
</protein>
<sequence>MDNVQNKTVMITGGAAGLGYKYAEILLRNGAKSVAIIDLPTSNGENAATTLKNEFGKGRAIFIACDVTKAEDLEKTFKRVVDAFETLDILINNAGIFNE</sequence>
<comment type="catalytic activity">
    <reaction evidence="19">
        <text>resolvin D2 + NAD(+) = 16-oxoresolvin D2 + NADH + H(+)</text>
        <dbReference type="Rhea" id="RHEA:53588"/>
        <dbReference type="ChEBI" id="CHEBI:15378"/>
        <dbReference type="ChEBI" id="CHEBI:57540"/>
        <dbReference type="ChEBI" id="CHEBI:57945"/>
        <dbReference type="ChEBI" id="CHEBI:133367"/>
        <dbReference type="ChEBI" id="CHEBI:137498"/>
    </reaction>
    <physiologicalReaction direction="left-to-right" evidence="19">
        <dbReference type="Rhea" id="RHEA:53589"/>
    </physiologicalReaction>
</comment>
<accession>A0A0J7K2U6</accession>
<keyword evidence="2" id="KW-0560">Oxidoreductase</keyword>
<comment type="catalytic activity">
    <reaction evidence="21">
        <text>resolvin E1 + NAD(+) = 18-oxo-resolvin E1 + NADH + H(+)</text>
        <dbReference type="Rhea" id="RHEA:49244"/>
        <dbReference type="ChEBI" id="CHEBI:15378"/>
        <dbReference type="ChEBI" id="CHEBI:57540"/>
        <dbReference type="ChEBI" id="CHEBI:57945"/>
        <dbReference type="ChEBI" id="CHEBI:91000"/>
        <dbReference type="ChEBI" id="CHEBI:91001"/>
    </reaction>
    <physiologicalReaction direction="left-to-right" evidence="21">
        <dbReference type="Rhea" id="RHEA:49245"/>
    </physiologicalReaction>
</comment>
<evidence type="ECO:0000256" key="6">
    <source>
        <dbReference type="ARBA" id="ARBA00041812"/>
    </source>
</evidence>
<comment type="catalytic activity">
    <reaction evidence="18">
        <text>prostaglandin E2 + NAD(+) = 15-oxoprostaglandin E2 + NADH + H(+)</text>
        <dbReference type="Rhea" id="RHEA:11876"/>
        <dbReference type="ChEBI" id="CHEBI:15378"/>
        <dbReference type="ChEBI" id="CHEBI:57400"/>
        <dbReference type="ChEBI" id="CHEBI:57540"/>
        <dbReference type="ChEBI" id="CHEBI:57945"/>
        <dbReference type="ChEBI" id="CHEBI:606564"/>
        <dbReference type="EC" id="1.1.1.141"/>
    </reaction>
    <physiologicalReaction direction="left-to-right" evidence="18">
        <dbReference type="Rhea" id="RHEA:11877"/>
    </physiologicalReaction>
</comment>
<comment type="catalytic activity">
    <reaction evidence="12">
        <text>15-oxo-(5S,6R)-dihydroxy-(7E,9E,11Z)-eicosatrienoate + NADH + H(+) = (5S,6R,15S)-trihydroxy-(7E,9E,11Z)-eicosatrienoate + NAD(+)</text>
        <dbReference type="Rhea" id="RHEA:41596"/>
        <dbReference type="ChEBI" id="CHEBI:15378"/>
        <dbReference type="ChEBI" id="CHEBI:57540"/>
        <dbReference type="ChEBI" id="CHEBI:57945"/>
        <dbReference type="ChEBI" id="CHEBI:78325"/>
        <dbReference type="ChEBI" id="CHEBI:78329"/>
    </reaction>
    <physiologicalReaction direction="left-to-right" evidence="12">
        <dbReference type="Rhea" id="RHEA:41597"/>
    </physiologicalReaction>
</comment>
<evidence type="ECO:0000256" key="4">
    <source>
        <dbReference type="ARBA" id="ARBA00039060"/>
    </source>
</evidence>
<comment type="catalytic activity">
    <reaction evidence="10">
        <text>resolvin D1 + NAD(+) = 8-oxoresolvin D1 + NADH + H(+)</text>
        <dbReference type="Rhea" id="RHEA:50124"/>
        <dbReference type="ChEBI" id="CHEBI:15378"/>
        <dbReference type="ChEBI" id="CHEBI:57540"/>
        <dbReference type="ChEBI" id="CHEBI:57945"/>
        <dbReference type="ChEBI" id="CHEBI:132079"/>
        <dbReference type="ChEBI" id="CHEBI:132080"/>
    </reaction>
    <physiologicalReaction direction="left-to-right" evidence="10">
        <dbReference type="Rhea" id="RHEA:50125"/>
    </physiologicalReaction>
</comment>
<evidence type="ECO:0000256" key="18">
    <source>
        <dbReference type="ARBA" id="ARBA00048739"/>
    </source>
</evidence>
<comment type="caution">
    <text evidence="22">The sequence shown here is derived from an EMBL/GenBank/DDBJ whole genome shotgun (WGS) entry which is preliminary data.</text>
</comment>
<dbReference type="EC" id="1.1.1.141" evidence="3"/>
<evidence type="ECO:0000256" key="11">
    <source>
        <dbReference type="ARBA" id="ARBA00048008"/>
    </source>
</evidence>
<comment type="catalytic activity">
    <reaction evidence="20">
        <text>(15S)-hydroxy-(5Z,8Z,11Z,13E)-eicosatetraenoate + NAD(+) = 15-oxo-(5Z,8Z,11Z,13E)-eicosatetraenoate + NADH + H(+)</text>
        <dbReference type="Rhea" id="RHEA:23260"/>
        <dbReference type="ChEBI" id="CHEBI:15378"/>
        <dbReference type="ChEBI" id="CHEBI:57409"/>
        <dbReference type="ChEBI" id="CHEBI:57410"/>
        <dbReference type="ChEBI" id="CHEBI:57540"/>
        <dbReference type="ChEBI" id="CHEBI:57945"/>
        <dbReference type="EC" id="1.1.1.232"/>
    </reaction>
    <physiologicalReaction direction="left-to-right" evidence="20">
        <dbReference type="Rhea" id="RHEA:23261"/>
    </physiologicalReaction>
</comment>
<evidence type="ECO:0000256" key="1">
    <source>
        <dbReference type="ARBA" id="ARBA00006484"/>
    </source>
</evidence>
<evidence type="ECO:0000256" key="20">
    <source>
        <dbReference type="ARBA" id="ARBA00049151"/>
    </source>
</evidence>